<feature type="domain" description="ABC1 atypical kinase-like" evidence="2">
    <location>
        <begin position="301"/>
        <end position="428"/>
    </location>
</feature>
<keyword evidence="1" id="KW-1133">Transmembrane helix</keyword>
<evidence type="ECO:0000256" key="1">
    <source>
        <dbReference type="SAM" id="Phobius"/>
    </source>
</evidence>
<dbReference type="InterPro" id="IPR004147">
    <property type="entry name" value="ABC1_dom"/>
</dbReference>
<proteinExistence type="predicted"/>
<dbReference type="GeneID" id="100771195"/>
<protein>
    <submittedName>
        <fullName evidence="4">Uncharacterized aarF domain-containing protein kinase 2 isoform X3</fullName>
    </submittedName>
</protein>
<keyword evidence="1" id="KW-0472">Membrane</keyword>
<keyword evidence="1" id="KW-0812">Transmembrane</keyword>
<reference evidence="4" key="3">
    <citation type="submission" date="2025-08" db="UniProtKB">
        <authorList>
            <consortium name="RefSeq"/>
        </authorList>
    </citation>
    <scope>IDENTIFICATION</scope>
    <source>
        <strain evidence="4">17A/GY</strain>
        <tissue evidence="4">Liver</tissue>
    </source>
</reference>
<dbReference type="GO" id="GO:0016301">
    <property type="term" value="F:kinase activity"/>
    <property type="evidence" value="ECO:0007669"/>
    <property type="project" value="UniProtKB-KW"/>
</dbReference>
<dbReference type="AlphaFoldDB" id="A0A9J7KCZ7"/>
<dbReference type="Proteomes" id="UP001108280">
    <property type="component" value="Chromosome 1"/>
</dbReference>
<evidence type="ECO:0000259" key="2">
    <source>
        <dbReference type="Pfam" id="PF03109"/>
    </source>
</evidence>
<keyword evidence="4" id="KW-0808">Transferase</keyword>
<reference evidence="3" key="2">
    <citation type="journal article" date="2020" name="Biotechnol. Bioeng.">
        <title>Chromosome-scale scaffolds for the Chinese hamster reference genome assembly to facilitate the study of the CHO epigenome.</title>
        <authorList>
            <person name="Hilliard W."/>
            <person name="MacDonald M."/>
            <person name="Lee K.H."/>
        </authorList>
    </citation>
    <scope>NUCLEOTIDE SEQUENCE [LARGE SCALE GENOMIC DNA]</scope>
    <source>
        <strain evidence="3">17A/GY</strain>
    </source>
</reference>
<evidence type="ECO:0000313" key="4">
    <source>
        <dbReference type="RefSeq" id="XP_035306880.1"/>
    </source>
</evidence>
<dbReference type="RefSeq" id="XP_035306880.1">
    <property type="nucleotide sequence ID" value="XM_035450989.1"/>
</dbReference>
<accession>A0A9J7KCZ7</accession>
<name>A0A9J7KCZ7_CRIGR</name>
<keyword evidence="3" id="KW-1185">Reference proteome</keyword>
<organism evidence="3 4">
    <name type="scientific">Cricetulus griseus</name>
    <name type="common">Chinese hamster</name>
    <name type="synonym">Cricetulus barabensis griseus</name>
    <dbReference type="NCBI Taxonomy" id="10029"/>
    <lineage>
        <taxon>Eukaryota</taxon>
        <taxon>Metazoa</taxon>
        <taxon>Chordata</taxon>
        <taxon>Craniata</taxon>
        <taxon>Vertebrata</taxon>
        <taxon>Euteleostomi</taxon>
        <taxon>Mammalia</taxon>
        <taxon>Eutheria</taxon>
        <taxon>Euarchontoglires</taxon>
        <taxon>Glires</taxon>
        <taxon>Rodentia</taxon>
        <taxon>Myomorpha</taxon>
        <taxon>Muroidea</taxon>
        <taxon>Cricetidae</taxon>
        <taxon>Cricetinae</taxon>
        <taxon>Cricetulus</taxon>
    </lineage>
</organism>
<dbReference type="CTD" id="90956"/>
<keyword evidence="4" id="KW-0418">Kinase</keyword>
<reference evidence="3" key="1">
    <citation type="journal article" date="2018" name="Biotechnol. Bioeng.">
        <title>A reference genome of the Chinese hamster based on a hybrid assembly strategy.</title>
        <authorList>
            <person name="Rupp O."/>
            <person name="MacDonald M.L."/>
            <person name="Li S."/>
            <person name="Dhiman H."/>
            <person name="Polson S."/>
            <person name="Griep S."/>
            <person name="Heffner K."/>
            <person name="Hernandez I."/>
            <person name="Brinkrolf K."/>
            <person name="Jadhav V."/>
            <person name="Samoudi M."/>
            <person name="Hao H."/>
            <person name="Kingham B."/>
            <person name="Goesmann A."/>
            <person name="Betenbaugh M.J."/>
            <person name="Lewis N.E."/>
            <person name="Borth N."/>
            <person name="Lee K.H."/>
        </authorList>
    </citation>
    <scope>NUCLEOTIDE SEQUENCE [LARGE SCALE GENOMIC DNA]</scope>
    <source>
        <strain evidence="3">17A/GY</strain>
    </source>
</reference>
<dbReference type="RefSeq" id="XP_035312156.1">
    <property type="nucleotide sequence ID" value="XM_035456265.1"/>
</dbReference>
<sequence length="571" mass="63971">MVTRWRLSVRVCLSHLRCFELGKEQGLSRPLRGARHARLCWLLLGTLPKFISAHGDAAEGTPGGGSLRKTRWRDLAENGRVEVAQAGPLGRVLLCLRLGLRAGVLLAKFFPLLFLYPLTYLAPGLSTLWLHLLLKATETSGPTYIKLGQWASTRRDLFSEAFCAQFSKLHVQVTPHPWAHTECLLRQAFGEDWGSLLFFDTQQPVGSGCVAQVYKAFASTTLLEKDRVWRLGRPCAPQLFSGTRAVGMQREPFAEWQPLENLADEAFLEKLLLPKADLVRSEVDTCQVPGYPPKSDHLIPVAVKVLHPGLLTQVYMDLLLMKIGSQALGLLPGVKWLSLPEIVKEFEKLMIQQTDLRYEARNLEHFQHNFENMASVKFPTPLHPLITRDILVETYEESVPVSSYQQAGIPEDLKRKIAQLGINMLLKMGHKVAELILHHARANECKDVERFKEEMATLVTQARKNTLTLEKCANTSERKQRGVEKWERTGPSRGRNASGILLGSFVFQLHVSSLLSSVFKLLMTHKVKLESNFASIVFAIMVLEGLGRSLDPKLDVLEAAKPFLLKGGGLL</sequence>
<evidence type="ECO:0000313" key="3">
    <source>
        <dbReference type="Proteomes" id="UP001108280"/>
    </source>
</evidence>
<dbReference type="PANTHER" id="PTHR45890">
    <property type="entry name" value="AARF DOMAIN CONTAINING KINASE 2 (PREDICTED)"/>
    <property type="match status" value="1"/>
</dbReference>
<dbReference type="InterPro" id="IPR052402">
    <property type="entry name" value="ADCK_kinase"/>
</dbReference>
<gene>
    <name evidence="4" type="primary">Adck2</name>
</gene>
<feature type="transmembrane region" description="Helical" evidence="1">
    <location>
        <begin position="98"/>
        <end position="118"/>
    </location>
</feature>
<dbReference type="PANTHER" id="PTHR45890:SF1">
    <property type="entry name" value="AARF DOMAIN CONTAINING KINASE 2"/>
    <property type="match status" value="1"/>
</dbReference>
<dbReference type="GO" id="GO:0005739">
    <property type="term" value="C:mitochondrion"/>
    <property type="evidence" value="ECO:0007669"/>
    <property type="project" value="TreeGrafter"/>
</dbReference>
<dbReference type="Pfam" id="PF03109">
    <property type="entry name" value="ABC1"/>
    <property type="match status" value="1"/>
</dbReference>